<organism evidence="8">
    <name type="scientific">Tabanus bromius</name>
    <name type="common">Band-eyed brown horse fly</name>
    <dbReference type="NCBI Taxonomy" id="304241"/>
    <lineage>
        <taxon>Eukaryota</taxon>
        <taxon>Metazoa</taxon>
        <taxon>Ecdysozoa</taxon>
        <taxon>Arthropoda</taxon>
        <taxon>Hexapoda</taxon>
        <taxon>Insecta</taxon>
        <taxon>Pterygota</taxon>
        <taxon>Neoptera</taxon>
        <taxon>Endopterygota</taxon>
        <taxon>Diptera</taxon>
        <taxon>Brachycera</taxon>
        <taxon>Tabanomorpha</taxon>
        <taxon>Tabanoidea</taxon>
        <taxon>Tabanidae</taxon>
        <taxon>Tabanus</taxon>
    </lineage>
</organism>
<dbReference type="Gene3D" id="3.40.50.80">
    <property type="entry name" value="Nucleotide-binding domain of ferredoxin-NADP reductase (FNR) module"/>
    <property type="match status" value="1"/>
</dbReference>
<dbReference type="SUPFAM" id="SSF52343">
    <property type="entry name" value="Ferredoxin reductase-like, C-terminal NADP-linked domain"/>
    <property type="match status" value="1"/>
</dbReference>
<dbReference type="InterPro" id="IPR017938">
    <property type="entry name" value="Riboflavin_synthase-like_b-brl"/>
</dbReference>
<feature type="domain" description="FAD-binding FR-type" evidence="7">
    <location>
        <begin position="34"/>
        <end position="277"/>
    </location>
</feature>
<dbReference type="InterPro" id="IPR039261">
    <property type="entry name" value="FNR_nucleotide-bd"/>
</dbReference>
<evidence type="ECO:0000313" key="8">
    <source>
        <dbReference type="EMBL" id="JAI17469.1"/>
    </source>
</evidence>
<dbReference type="PROSITE" id="PS51384">
    <property type="entry name" value="FAD_FR"/>
    <property type="match status" value="1"/>
</dbReference>
<dbReference type="Gene3D" id="1.20.990.10">
    <property type="entry name" value="NADPH-cytochrome p450 Reductase, Chain A, domain 3"/>
    <property type="match status" value="1"/>
</dbReference>
<keyword evidence="4" id="KW-0560">Oxidoreductase</keyword>
<keyword evidence="3" id="KW-0274">FAD</keyword>
<proteinExistence type="evidence at transcript level"/>
<evidence type="ECO:0000256" key="1">
    <source>
        <dbReference type="ARBA" id="ARBA00001974"/>
    </source>
</evidence>
<dbReference type="InterPro" id="IPR003097">
    <property type="entry name" value="CysJ-like_FAD-binding"/>
</dbReference>
<keyword evidence="2" id="KW-0285">Flavoprotein</keyword>
<evidence type="ECO:0000256" key="4">
    <source>
        <dbReference type="ARBA" id="ARBA00023002"/>
    </source>
</evidence>
<evidence type="ECO:0000259" key="7">
    <source>
        <dbReference type="PROSITE" id="PS51384"/>
    </source>
</evidence>
<dbReference type="GO" id="GO:0050667">
    <property type="term" value="P:homocysteine metabolic process"/>
    <property type="evidence" value="ECO:0007669"/>
    <property type="project" value="TreeGrafter"/>
</dbReference>
<dbReference type="GO" id="GO:0010181">
    <property type="term" value="F:FMN binding"/>
    <property type="evidence" value="ECO:0007669"/>
    <property type="project" value="TreeGrafter"/>
</dbReference>
<dbReference type="GO" id="GO:0050660">
    <property type="term" value="F:flavin adenine dinucleotide binding"/>
    <property type="evidence" value="ECO:0007669"/>
    <property type="project" value="TreeGrafter"/>
</dbReference>
<dbReference type="Pfam" id="PF00667">
    <property type="entry name" value="FAD_binding_1"/>
    <property type="match status" value="1"/>
</dbReference>
<dbReference type="PANTHER" id="PTHR19384:SF84">
    <property type="entry name" value="METHIONINE SYNTHASE REDUCTASE"/>
    <property type="match status" value="1"/>
</dbReference>
<dbReference type="InterPro" id="IPR017927">
    <property type="entry name" value="FAD-bd_FR_type"/>
</dbReference>
<dbReference type="AlphaFoldDB" id="A0A0K8TSX3"/>
<dbReference type="InterPro" id="IPR023173">
    <property type="entry name" value="NADPH_Cyt_P450_Rdtase_alpha"/>
</dbReference>
<evidence type="ECO:0000256" key="2">
    <source>
        <dbReference type="ARBA" id="ARBA00022630"/>
    </source>
</evidence>
<dbReference type="EMBL" id="GDAI01000134">
    <property type="protein sequence ID" value="JAI17469.1"/>
    <property type="molecule type" value="mRNA"/>
</dbReference>
<dbReference type="GO" id="GO:0009086">
    <property type="term" value="P:methionine biosynthetic process"/>
    <property type="evidence" value="ECO:0007669"/>
    <property type="project" value="TreeGrafter"/>
</dbReference>
<dbReference type="PRINTS" id="PR00371">
    <property type="entry name" value="FPNCR"/>
</dbReference>
<evidence type="ECO:0000256" key="3">
    <source>
        <dbReference type="ARBA" id="ARBA00022827"/>
    </source>
</evidence>
<dbReference type="PANTHER" id="PTHR19384">
    <property type="entry name" value="NITRIC OXIDE SYNTHASE-RELATED"/>
    <property type="match status" value="1"/>
</dbReference>
<reference evidence="8" key="1">
    <citation type="journal article" date="2015" name="Insect Biochem. Mol. Biol.">
        <title>An insight into the sialome of the horse fly, Tabanus bromius.</title>
        <authorList>
            <person name="Ribeiro J.M."/>
            <person name="Kazimirova M."/>
            <person name="Takac P."/>
            <person name="Andersen J.F."/>
            <person name="Francischetti I.M."/>
        </authorList>
    </citation>
    <scope>NUCLEOTIDE SEQUENCE</scope>
</reference>
<name>A0A0K8TSX3_TABBR</name>
<evidence type="ECO:0000256" key="6">
    <source>
        <dbReference type="ARBA" id="ARBA00040659"/>
    </source>
</evidence>
<dbReference type="Gene3D" id="2.40.30.10">
    <property type="entry name" value="Translation factors"/>
    <property type="match status" value="1"/>
</dbReference>
<comment type="cofactor">
    <cofactor evidence="1">
        <name>FAD</name>
        <dbReference type="ChEBI" id="CHEBI:57692"/>
    </cofactor>
</comment>
<dbReference type="SUPFAM" id="SSF63380">
    <property type="entry name" value="Riboflavin synthase domain-like"/>
    <property type="match status" value="1"/>
</dbReference>
<evidence type="ECO:0000256" key="5">
    <source>
        <dbReference type="ARBA" id="ARBA00039088"/>
    </source>
</evidence>
<sequence length="437" mass="49696">LSLPTASPRFLDTKLLENAKTIQTQISNLPFARTELQQFPIKEAKIIYEGENAKKVIEMVLDLGGAHIDFVPGDTIGILPENVPHEVETVINSLKFTSAADDPYEIIIFHGTRKKNAKIPPYLPKIFNVRELLTKFLDIRATPKKLFIRSLIDHTSDDAERKFLEVLCCKEGGELYAKCIEQKFTFIDLLLLCPSCCPPIGVLLEHLPRLLPRPYSVANSPLTTPDEIKIIFSILDKPYAGLTTSELESKCNNFFRDKNNPSYVNLYFRSRNKFKYSAEDYSKNVVLIGVGVGVAPFLGFLEHQNELKKLNSNAIKGSTWLFTGYRSTENALYREEIKNYLANGVVQELHESFSRDESRKCKYVQDCIKEIDEKFVNFILLDDSVIYVCADGALISKDIENCILECIENVLKISKEEAREILLGMKKSSKYIEDVWS</sequence>
<dbReference type="Pfam" id="PF00175">
    <property type="entry name" value="NAD_binding_1"/>
    <property type="match status" value="1"/>
</dbReference>
<accession>A0A0K8TSX3</accession>
<dbReference type="GO" id="GO:0005829">
    <property type="term" value="C:cytosol"/>
    <property type="evidence" value="ECO:0007669"/>
    <property type="project" value="TreeGrafter"/>
</dbReference>
<dbReference type="GO" id="GO:0030586">
    <property type="term" value="F:[methionine synthase] reductase (NADPH) activity"/>
    <property type="evidence" value="ECO:0007669"/>
    <property type="project" value="UniProtKB-EC"/>
</dbReference>
<dbReference type="FunFam" id="1.20.990.10:FF:000007">
    <property type="entry name" value="Methionine synthase reductase"/>
    <property type="match status" value="1"/>
</dbReference>
<dbReference type="EC" id="1.16.1.8" evidence="5"/>
<protein>
    <recommendedName>
        <fullName evidence="6">Methionine synthase reductase</fullName>
        <ecNumber evidence="5">1.16.1.8</ecNumber>
    </recommendedName>
</protein>
<dbReference type="InterPro" id="IPR001433">
    <property type="entry name" value="OxRdtase_FAD/NAD-bd"/>
</dbReference>
<dbReference type="InterPro" id="IPR001709">
    <property type="entry name" value="Flavoprot_Pyr_Nucl_cyt_Rdtase"/>
</dbReference>
<feature type="non-terminal residue" evidence="8">
    <location>
        <position position="1"/>
    </location>
</feature>